<dbReference type="OrthoDB" id="2960625at2"/>
<reference evidence="1 2" key="1">
    <citation type="submission" date="2016-10" db="EMBL/GenBank/DDBJ databases">
        <authorList>
            <person name="de Groot N.N."/>
        </authorList>
    </citation>
    <scope>NUCLEOTIDE SEQUENCE [LARGE SCALE GENOMIC DNA]</scope>
    <source>
        <strain evidence="1 2">Calf135</strain>
    </source>
</reference>
<protein>
    <submittedName>
        <fullName evidence="1">Uncharacterized protein</fullName>
    </submittedName>
</protein>
<dbReference type="Proteomes" id="UP000199512">
    <property type="component" value="Unassembled WGS sequence"/>
</dbReference>
<organism evidence="1 2">
    <name type="scientific">Peptostreptococcus russellii</name>
    <dbReference type="NCBI Taxonomy" id="215200"/>
    <lineage>
        <taxon>Bacteria</taxon>
        <taxon>Bacillati</taxon>
        <taxon>Bacillota</taxon>
        <taxon>Clostridia</taxon>
        <taxon>Peptostreptococcales</taxon>
        <taxon>Peptostreptococcaceae</taxon>
        <taxon>Peptostreptococcus</taxon>
    </lineage>
</organism>
<dbReference type="STRING" id="215200.SAMN05216454_10116"/>
<sequence length="661" mass="77799">MLKRDEKIIFSIKSGFSLNGLNDYKLEDKCLQFTNLGNIYISKVDCLEEECSDFIMYDFDEHGISLYSEIDKESINVVSDYIPFTVCKNGIEKSVELSILIVLDFEEFSEIDNQIENMIFDFKQDNTIMILDGRYAYSGRFTGGDENILFATENFNFNFDFNDVEDFSEEYNRIKFNGYFYINEKLNIVRKVSFVGNLSNYKLPLGFELKVESNNKIGFLPFEDRMVVCKVTGKIANQVYDSKEVFLIKHNEMYIFYDKIKKKEILSRKISNYSKYFLGNDEYIIFDEENVFKMEIGAKSLHRVFLNKLAIITNKNIGYTDSGNPFFISLNKETIKISNSKSDSVLEIEKDLISDITVDEEESIENGDLVSTEIKFADRKIKVNLKRSLITEMTENVFSDYQISLFENASIEEVYENWVKTVSDMVVYNIFGEVYQLCYRFLKPYSFEEDIAECIEFINKYYEEIEEEKKKIDNITVHLSGILEKNELNYFRSMGIKSDLECMEKIRKIFLEIRSSMNYDLNEVINKFDTVNYLIMPKSMVEEFCERLSGHDMYIIKYFAKQGQKSLEHFIQDLLPFYVEKVIVTVFEVYMDLYGEYSKLEEKELKYELMNRIKSAHVFKQFTVESGSSILRKEVVDDLYSLVKFSSMRIDSEFYYTGGYN</sequence>
<gene>
    <name evidence="1" type="ORF">SAMN05216454_10116</name>
</gene>
<accession>A0A1H8E711</accession>
<name>A0A1H8E711_9FIRM</name>
<dbReference type="AlphaFoldDB" id="A0A1H8E711"/>
<dbReference type="RefSeq" id="WP_091972818.1">
    <property type="nucleotide sequence ID" value="NZ_CAUWDX010000007.1"/>
</dbReference>
<evidence type="ECO:0000313" key="2">
    <source>
        <dbReference type="Proteomes" id="UP000199512"/>
    </source>
</evidence>
<dbReference type="EMBL" id="FODF01000001">
    <property type="protein sequence ID" value="SEN15262.1"/>
    <property type="molecule type" value="Genomic_DNA"/>
</dbReference>
<proteinExistence type="predicted"/>
<keyword evidence="2" id="KW-1185">Reference proteome</keyword>
<evidence type="ECO:0000313" key="1">
    <source>
        <dbReference type="EMBL" id="SEN15262.1"/>
    </source>
</evidence>